<dbReference type="EMBL" id="PGOL01009080">
    <property type="protein sequence ID" value="PKI31267.1"/>
    <property type="molecule type" value="Genomic_DNA"/>
</dbReference>
<feature type="non-terminal residue" evidence="2">
    <location>
        <position position="1"/>
    </location>
</feature>
<feature type="region of interest" description="Disordered" evidence="1">
    <location>
        <begin position="26"/>
        <end position="48"/>
    </location>
</feature>
<accession>A0A2I0HHR7</accession>
<evidence type="ECO:0000256" key="1">
    <source>
        <dbReference type="SAM" id="MobiDB-lite"/>
    </source>
</evidence>
<evidence type="ECO:0000313" key="3">
    <source>
        <dbReference type="Proteomes" id="UP000233551"/>
    </source>
</evidence>
<feature type="compositionally biased region" description="Gly residues" evidence="1">
    <location>
        <begin position="83"/>
        <end position="92"/>
    </location>
</feature>
<organism evidence="2 3">
    <name type="scientific">Punica granatum</name>
    <name type="common">Pomegranate</name>
    <dbReference type="NCBI Taxonomy" id="22663"/>
    <lineage>
        <taxon>Eukaryota</taxon>
        <taxon>Viridiplantae</taxon>
        <taxon>Streptophyta</taxon>
        <taxon>Embryophyta</taxon>
        <taxon>Tracheophyta</taxon>
        <taxon>Spermatophyta</taxon>
        <taxon>Magnoliopsida</taxon>
        <taxon>eudicotyledons</taxon>
        <taxon>Gunneridae</taxon>
        <taxon>Pentapetalae</taxon>
        <taxon>rosids</taxon>
        <taxon>malvids</taxon>
        <taxon>Myrtales</taxon>
        <taxon>Lythraceae</taxon>
        <taxon>Punica</taxon>
    </lineage>
</organism>
<feature type="compositionally biased region" description="Basic residues" evidence="1">
    <location>
        <begin position="67"/>
        <end position="78"/>
    </location>
</feature>
<feature type="region of interest" description="Disordered" evidence="1">
    <location>
        <begin position="65"/>
        <end position="117"/>
    </location>
</feature>
<protein>
    <submittedName>
        <fullName evidence="2">Uncharacterized protein</fullName>
    </submittedName>
</protein>
<evidence type="ECO:0000313" key="2">
    <source>
        <dbReference type="EMBL" id="PKI31267.1"/>
    </source>
</evidence>
<name>A0A2I0HHR7_PUNGR</name>
<dbReference type="Proteomes" id="UP000233551">
    <property type="component" value="Unassembled WGS sequence"/>
</dbReference>
<keyword evidence="3" id="KW-1185">Reference proteome</keyword>
<gene>
    <name evidence="2" type="ORF">CRG98_048342</name>
</gene>
<comment type="caution">
    <text evidence="2">The sequence shown here is derived from an EMBL/GenBank/DDBJ whole genome shotgun (WGS) entry which is preliminary data.</text>
</comment>
<sequence>ERNPYHATKSRIYLVRKVEGLLCKNKKKSPDESGLIGSDRTAQRRNRPEERWAVLGKLGLVGLGLGLRKKRTRPRPVSRRQPGLGGSGGDGGSRPWTPRRRPEWVREMALDTTGTPP</sequence>
<proteinExistence type="predicted"/>
<reference evidence="2 3" key="1">
    <citation type="submission" date="2017-11" db="EMBL/GenBank/DDBJ databases">
        <title>De-novo sequencing of pomegranate (Punica granatum L.) genome.</title>
        <authorList>
            <person name="Akparov Z."/>
            <person name="Amiraslanov A."/>
            <person name="Hajiyeva S."/>
            <person name="Abbasov M."/>
            <person name="Kaur K."/>
            <person name="Hamwieh A."/>
            <person name="Solovyev V."/>
            <person name="Salamov A."/>
            <person name="Braich B."/>
            <person name="Kosarev P."/>
            <person name="Mahmoud A."/>
            <person name="Hajiyev E."/>
            <person name="Babayeva S."/>
            <person name="Izzatullayeva V."/>
            <person name="Mammadov A."/>
            <person name="Mammadov A."/>
            <person name="Sharifova S."/>
            <person name="Ojaghi J."/>
            <person name="Eynullazada K."/>
            <person name="Bayramov B."/>
            <person name="Abdulazimova A."/>
            <person name="Shahmuradov I."/>
        </authorList>
    </citation>
    <scope>NUCLEOTIDE SEQUENCE [LARGE SCALE GENOMIC DNA]</scope>
    <source>
        <strain evidence="3">cv. AG2017</strain>
        <tissue evidence="2">Leaf</tissue>
    </source>
</reference>
<feature type="compositionally biased region" description="Basic and acidic residues" evidence="1">
    <location>
        <begin position="100"/>
        <end position="109"/>
    </location>
</feature>
<dbReference type="AlphaFoldDB" id="A0A2I0HHR7"/>